<dbReference type="InterPro" id="IPR004017">
    <property type="entry name" value="Cys_rich_dom"/>
</dbReference>
<organism evidence="3 4">
    <name type="scientific">Niallia taxi</name>
    <dbReference type="NCBI Taxonomy" id="2499688"/>
    <lineage>
        <taxon>Bacteria</taxon>
        <taxon>Bacillati</taxon>
        <taxon>Bacillota</taxon>
        <taxon>Bacilli</taxon>
        <taxon>Bacillales</taxon>
        <taxon>Bacillaceae</taxon>
        <taxon>Niallia</taxon>
    </lineage>
</organism>
<dbReference type="GeneID" id="87617540"/>
<dbReference type="HAMAP" id="MF_02105">
    <property type="entry name" value="LutA"/>
    <property type="match status" value="1"/>
</dbReference>
<dbReference type="Proteomes" id="UP000288024">
    <property type="component" value="Unassembled WGS sequence"/>
</dbReference>
<proteinExistence type="inferred from homology"/>
<dbReference type="RefSeq" id="WP_127742104.1">
    <property type="nucleotide sequence ID" value="NZ_JAMAVA010000002.1"/>
</dbReference>
<feature type="domain" description="Cysteine-rich" evidence="2">
    <location>
        <begin position="132"/>
        <end position="215"/>
    </location>
</feature>
<accession>A0A3S2UCH5</accession>
<sequence length="247" mass="27400">MKVSLFITCLADMFYANVGKSSVELLERLGCEVDFPEQQTCCGQVSYNSGYHKETKEVAKHMIKTFEQSDYVVAPSGSCVAMLHEYPHLFKEEKSWQEKAEKLAAKSYELTQFIVDVLKVEDVQASLPACATYHRSCHMTRLLGVKDAPLKLLSHVDGLQVNSLPNSENCCGFGGTFSVKMGPISEQMVQEKVDSVEAVNADVLIGADCGCLMNIGGYINRQNKPIKVMHIAEVLNSEVKKHADENR</sequence>
<evidence type="ECO:0000313" key="4">
    <source>
        <dbReference type="Proteomes" id="UP000288024"/>
    </source>
</evidence>
<name>A0A3S2UCH5_9BACI</name>
<dbReference type="InterPro" id="IPR022822">
    <property type="entry name" value="LutA"/>
</dbReference>
<dbReference type="GO" id="GO:0005829">
    <property type="term" value="C:cytosol"/>
    <property type="evidence" value="ECO:0007669"/>
    <property type="project" value="TreeGrafter"/>
</dbReference>
<dbReference type="GO" id="GO:0006089">
    <property type="term" value="P:lactate metabolic process"/>
    <property type="evidence" value="ECO:0007669"/>
    <property type="project" value="UniProtKB-UniRule"/>
</dbReference>
<evidence type="ECO:0000259" key="2">
    <source>
        <dbReference type="Pfam" id="PF02754"/>
    </source>
</evidence>
<comment type="similarity">
    <text evidence="1">Belongs to the LutA/YkgE family.</text>
</comment>
<reference evidence="3 4" key="1">
    <citation type="submission" date="2019-01" db="EMBL/GenBank/DDBJ databases">
        <title>Bacillus sp. M5HDSG1-1, whole genome shotgun sequence.</title>
        <authorList>
            <person name="Tuo L."/>
        </authorList>
    </citation>
    <scope>NUCLEOTIDE SEQUENCE [LARGE SCALE GENOMIC DNA]</scope>
    <source>
        <strain evidence="3 4">M5HDSG1-1</strain>
    </source>
</reference>
<keyword evidence="4" id="KW-1185">Reference proteome</keyword>
<protein>
    <recommendedName>
        <fullName evidence="1">Lactate utilization protein A</fullName>
    </recommendedName>
</protein>
<dbReference type="PANTHER" id="PTHR30296:SF0">
    <property type="entry name" value="LACTATE UTILIZATION PROTEIN A"/>
    <property type="match status" value="1"/>
</dbReference>
<dbReference type="PANTHER" id="PTHR30296">
    <property type="entry name" value="UNCHARACTERIZED PROTEIN YKGE"/>
    <property type="match status" value="1"/>
</dbReference>
<feature type="domain" description="Cysteine-rich" evidence="2">
    <location>
        <begin position="3"/>
        <end position="83"/>
    </location>
</feature>
<evidence type="ECO:0000313" key="3">
    <source>
        <dbReference type="EMBL" id="RVT57114.1"/>
    </source>
</evidence>
<evidence type="ECO:0000256" key="1">
    <source>
        <dbReference type="HAMAP-Rule" id="MF_02105"/>
    </source>
</evidence>
<dbReference type="Pfam" id="PF02754">
    <property type="entry name" value="CCG"/>
    <property type="match status" value="2"/>
</dbReference>
<dbReference type="GO" id="GO:0016491">
    <property type="term" value="F:oxidoreductase activity"/>
    <property type="evidence" value="ECO:0007669"/>
    <property type="project" value="UniProtKB-ARBA"/>
</dbReference>
<dbReference type="AlphaFoldDB" id="A0A3S2UCH5"/>
<dbReference type="EMBL" id="RZTZ01000019">
    <property type="protein sequence ID" value="RVT57114.1"/>
    <property type="molecule type" value="Genomic_DNA"/>
</dbReference>
<comment type="function">
    <text evidence="1">Is involved in L-lactate degradation and allows cells to grow with lactate as the sole carbon source.</text>
</comment>
<gene>
    <name evidence="1" type="primary">lutA</name>
    <name evidence="3" type="ORF">EM808_25295</name>
</gene>
<comment type="caution">
    <text evidence="3">The sequence shown here is derived from an EMBL/GenBank/DDBJ whole genome shotgun (WGS) entry which is preliminary data.</text>
</comment>